<name>A0A2I0KXE1_PUNGR</name>
<gene>
    <name evidence="2" type="ORF">CRG98_006438</name>
</gene>
<reference evidence="2 3" key="1">
    <citation type="submission" date="2017-11" db="EMBL/GenBank/DDBJ databases">
        <title>De-novo sequencing of pomegranate (Punica granatum L.) genome.</title>
        <authorList>
            <person name="Akparov Z."/>
            <person name="Amiraslanov A."/>
            <person name="Hajiyeva S."/>
            <person name="Abbasov M."/>
            <person name="Kaur K."/>
            <person name="Hamwieh A."/>
            <person name="Solovyev V."/>
            <person name="Salamov A."/>
            <person name="Braich B."/>
            <person name="Kosarev P."/>
            <person name="Mahmoud A."/>
            <person name="Hajiyev E."/>
            <person name="Babayeva S."/>
            <person name="Izzatullayeva V."/>
            <person name="Mammadov A."/>
            <person name="Mammadov A."/>
            <person name="Sharifova S."/>
            <person name="Ojaghi J."/>
            <person name="Eynullazada K."/>
            <person name="Bayramov B."/>
            <person name="Abdulazimova A."/>
            <person name="Shahmuradov I."/>
        </authorList>
    </citation>
    <scope>NUCLEOTIDE SEQUENCE [LARGE SCALE GENOMIC DNA]</scope>
    <source>
        <strain evidence="3">cv. AG2017</strain>
        <tissue evidence="2">Leaf</tissue>
    </source>
</reference>
<organism evidence="2 3">
    <name type="scientific">Punica granatum</name>
    <name type="common">Pomegranate</name>
    <dbReference type="NCBI Taxonomy" id="22663"/>
    <lineage>
        <taxon>Eukaryota</taxon>
        <taxon>Viridiplantae</taxon>
        <taxon>Streptophyta</taxon>
        <taxon>Embryophyta</taxon>
        <taxon>Tracheophyta</taxon>
        <taxon>Spermatophyta</taxon>
        <taxon>Magnoliopsida</taxon>
        <taxon>eudicotyledons</taxon>
        <taxon>Gunneridae</taxon>
        <taxon>Pentapetalae</taxon>
        <taxon>rosids</taxon>
        <taxon>malvids</taxon>
        <taxon>Myrtales</taxon>
        <taxon>Lythraceae</taxon>
        <taxon>Punica</taxon>
    </lineage>
</organism>
<comment type="caution">
    <text evidence="2">The sequence shown here is derived from an EMBL/GenBank/DDBJ whole genome shotgun (WGS) entry which is preliminary data.</text>
</comment>
<sequence>MHEGKSWGSGLESRKTRLEATGEGPKGWQPRQSVKKRVGTRAPGTARCGAGLVGLLRGRSRRIGGKGSCARSVGPRTATTYSRGKVRVVRNPLNVMARLAEVVGRNGTWLARRARLRGSRDPNVLTVGMGCRKLQTENLNPKMDLGGGKYVG</sequence>
<evidence type="ECO:0000313" key="3">
    <source>
        <dbReference type="Proteomes" id="UP000233551"/>
    </source>
</evidence>
<evidence type="ECO:0000256" key="1">
    <source>
        <dbReference type="SAM" id="MobiDB-lite"/>
    </source>
</evidence>
<dbReference type="EMBL" id="PGOL01000284">
    <property type="protein sequence ID" value="PKI73151.1"/>
    <property type="molecule type" value="Genomic_DNA"/>
</dbReference>
<evidence type="ECO:0000313" key="2">
    <source>
        <dbReference type="EMBL" id="PKI73151.1"/>
    </source>
</evidence>
<dbReference type="AlphaFoldDB" id="A0A2I0KXE1"/>
<proteinExistence type="predicted"/>
<accession>A0A2I0KXE1</accession>
<feature type="region of interest" description="Disordered" evidence="1">
    <location>
        <begin position="1"/>
        <end position="42"/>
    </location>
</feature>
<dbReference type="Proteomes" id="UP000233551">
    <property type="component" value="Unassembled WGS sequence"/>
</dbReference>
<keyword evidence="3" id="KW-1185">Reference proteome</keyword>
<protein>
    <submittedName>
        <fullName evidence="2">Uncharacterized protein</fullName>
    </submittedName>
</protein>